<dbReference type="Gene3D" id="1.20.120.1850">
    <property type="entry name" value="Ebh helix bundles repeating unit (S and A modules)"/>
    <property type="match status" value="2"/>
</dbReference>
<dbReference type="Gene3D" id="1.20.1270.90">
    <property type="entry name" value="AF1782-like"/>
    <property type="match status" value="1"/>
</dbReference>
<feature type="region of interest" description="Disordered" evidence="3">
    <location>
        <begin position="1266"/>
        <end position="1294"/>
    </location>
</feature>
<keyword evidence="1" id="KW-0732">Signal</keyword>
<proteinExistence type="predicted"/>
<dbReference type="Pfam" id="PF18938">
    <property type="entry name" value="aRib"/>
    <property type="match status" value="3"/>
</dbReference>
<keyword evidence="4" id="KW-0812">Transmembrane</keyword>
<gene>
    <name evidence="6" type="ORF">BFS05_04140</name>
</gene>
<evidence type="ECO:0000259" key="5">
    <source>
        <dbReference type="SMART" id="SM00844"/>
    </source>
</evidence>
<dbReference type="EMBL" id="MNLH01000003">
    <property type="protein sequence ID" value="PNS43238.1"/>
    <property type="molecule type" value="Genomic_DNA"/>
</dbReference>
<evidence type="ECO:0000256" key="3">
    <source>
        <dbReference type="SAM" id="MobiDB-lite"/>
    </source>
</evidence>
<dbReference type="Proteomes" id="UP000236146">
    <property type="component" value="Unassembled WGS sequence"/>
</dbReference>
<feature type="domain" description="Extracellular matrix-binding protein ebh GA module" evidence="5">
    <location>
        <begin position="964"/>
        <end position="1010"/>
    </location>
</feature>
<feature type="coiled-coil region" evidence="2">
    <location>
        <begin position="1160"/>
        <end position="1194"/>
    </location>
</feature>
<feature type="region of interest" description="Disordered" evidence="3">
    <location>
        <begin position="1853"/>
        <end position="1872"/>
    </location>
</feature>
<dbReference type="OrthoDB" id="3197447at2"/>
<feature type="domain" description="Extracellular matrix-binding protein ebh GA module" evidence="5">
    <location>
        <begin position="1042"/>
        <end position="1105"/>
    </location>
</feature>
<dbReference type="RefSeq" id="WP_103084728.1">
    <property type="nucleotide sequence ID" value="NZ_MNLH01000003.1"/>
</dbReference>
<feature type="compositionally biased region" description="Polar residues" evidence="3">
    <location>
        <begin position="1010"/>
        <end position="1028"/>
    </location>
</feature>
<sequence>MRCDACRRNGAWGGVFVSTPLPAYADGYVDGTGNNIYYGFKTDASYAEAHFNIDVEYYDTLDHAKAGGTEGIDPLGKFVRVHYLSNCNNDATADEWKFRPMWWFGVPAGLKDPQYIHFKRIEKLTKNGKQQVQPAGSSQKITTDANGYGAVSDRHYNSTKEWSNLSNFYFSGNNIATKGWKQLVGLGDKDNSKTYDNAGDTEKQWNIYKQDTQGLKGIFVDWESAGRRWYDMTYVSEMEETTWKNRDKNPLRFAAGVYRFAGNWHYAAGQKHNTPKIADHIGLQYPELTPVKDLKNVSTDEQNAIKDKIKDANKDTKHYSDLVDKVEVSDKGVATITFKDNTTRTISADLLVFKNEEDKDKYKPIMPARTPVVNPSKLTDADKTAVIAAFKTANKDKKDFNDHVKADPDGIKFNDDGTKLIVTYQDGSKLEINASELVCQGSTIADWAPYVVPDYIDVDDLKNLKPEEITKIVSAFDTANTGITPYDDAKKGNGNKAPVTVDKATGNATITWEDGSTTTISAWQFLKEKPKQNPEPSTPTQQGDKTFIVEAPATQTNVNFDPLKMTEADLTNQQNTKTLDGAKALYIGEKGKDAKDSSKKVNIKSVEYSVDDNGVGYITFNADGYTPAKYPMSIFFKQKTDKQTPAPDTTLHHPGQMTAYQYYVDPVQVDNVNSPNPEDQIAAFKKFMKKNYTNVNESDLSTGSYTLKENNTPVSGVTNMQRYVQGQNNGAGVVSFSVNSNGTIAVQGFETGEHSSKKLFDVPLSDLYVAKSQQQKDNTIDHLKDQAKALLDKRRNTDKLTNDDLKRAGIVDPDQLNDAKIDEIAKGQTAEKDLRDLIRKLTDAKKAERKYNPIPEIEVTDPENLSEADFKKAAEAFLKANYDGTDSLAVDKVPYTVPTSLKPKTDTVLMELSSTSNANGIAKVTYKNSDFTTLVFQDSANNDLFSVKVTYKKAGTPAPTPDALAQMKKDAEQQIDRNPNLTKEQKEDYKKQIEEATTADKIKEILNKAAQQGKDNQNDPSKAQTITDNKGGGTAKKEAEDKKQKEEEEHNKQQLQKDKDKAKEALNSLSNLTTDGDSSDKKKLSDEIDNAQTPEEVKNILEKAKAINDAKGALQNDIAKGALAFLDHGTGDEHNTADTHADDAALHELLGGTPGKDKTLTDLETALKDSNATAESINNALAKAKRQNTSNEQNAKIAGIAKLDAKKAELDAAYNALTPDKQASAKTSYDAAIKAIDDAKTAVNNATKPSEIKKAVDGVDTKIDAANGDIKKNTPKRDTTGNTNDDQNALKQEKEKQIERIKNSGLSAEDKKKAIDDINNAKKLGDPTGIADRALKAQKIADALKKIDEFKHLNKAQKDAFKAIINGTDAGNHTNDDGTTSDDIDDALANAANTDNAMARLEKLKEIADKFAKGEKFTGSTDQTKKDAFNTASTAAGAVLAKETGDAKNADQVNELYKDLLKAMQAIDDKAKGAGVITDALQAEVDNDKALKPNATANPATKGDSVYTTASADKKAAFDKALSDAEDALNKANGDNADQAKPDSTPRTPEQEADAQKAVDDALQKLEEARKALDGVNTKPLEQQIAKDADINKSVRYTKASEDKKKAYDDALAAAKKLITDLTTPIAAGASAPKYDEITLDTKENKQKALDKALQTLKDAAAALDGKEPTPTPTPAAVDKTDLAVELSKANTFGRYLSYLISSSDKQDAYNAALAEARRVYGDPNATQEQVNAAAAALRRAAEALRGYFWLDDGTVSPTPSPLPLPDPLPNPGAGTGNAGTGNAGTGSESGYGVNDNAPTTVDKGELNIQIDSAESDLQPGNAGNGNAGAGNAGSNNAGNGGANAGNAGNATNNNAANAHANSGSNANNANGANSAAVNAAVENNPSVKQADAQVSKAQEAVNAALAEAKKVAADPNATQTQVDAAAQKLSAARKALAAAKAHAAQVRASVRAQVLRSSKESKESASLSATGSNVSAFGLFAATLTAAGAALFATKRRGISRHSNR</sequence>
<feature type="region of interest" description="Disordered" evidence="3">
    <location>
        <begin position="1531"/>
        <end position="1558"/>
    </location>
</feature>
<feature type="compositionally biased region" description="Polar residues" evidence="3">
    <location>
        <begin position="1280"/>
        <end position="1290"/>
    </location>
</feature>
<name>A0A2K1SUQ0_GARVA</name>
<feature type="transmembrane region" description="Helical" evidence="4">
    <location>
        <begin position="1975"/>
        <end position="1994"/>
    </location>
</feature>
<feature type="compositionally biased region" description="Gly residues" evidence="3">
    <location>
        <begin position="1774"/>
        <end position="1790"/>
    </location>
</feature>
<organism evidence="6 7">
    <name type="scientific">Gardnerella vaginalis</name>
    <dbReference type="NCBI Taxonomy" id="2702"/>
    <lineage>
        <taxon>Bacteria</taxon>
        <taxon>Bacillati</taxon>
        <taxon>Actinomycetota</taxon>
        <taxon>Actinomycetes</taxon>
        <taxon>Bifidobacteriales</taxon>
        <taxon>Bifidobacteriaceae</taxon>
        <taxon>Gardnerella</taxon>
    </lineage>
</organism>
<keyword evidence="4" id="KW-0472">Membrane</keyword>
<dbReference type="InterPro" id="IPR020840">
    <property type="entry name" value="Extracell_matrix-bd_GA"/>
</dbReference>
<feature type="region of interest" description="Disordered" evidence="3">
    <location>
        <begin position="1010"/>
        <end position="1096"/>
    </location>
</feature>
<evidence type="ECO:0000313" key="7">
    <source>
        <dbReference type="Proteomes" id="UP000236146"/>
    </source>
</evidence>
<feature type="region of interest" description="Disordered" evidence="3">
    <location>
        <begin position="1759"/>
        <end position="1802"/>
    </location>
</feature>
<keyword evidence="4" id="KW-1133">Transmembrane helix</keyword>
<dbReference type="Gene3D" id="3.10.20.890">
    <property type="match status" value="3"/>
</dbReference>
<feature type="compositionally biased region" description="Basic and acidic residues" evidence="3">
    <location>
        <begin position="1035"/>
        <end position="1064"/>
    </location>
</feature>
<dbReference type="Gene3D" id="1.20.5.420">
    <property type="entry name" value="Immunoglobulin FC, subunit C"/>
    <property type="match status" value="3"/>
</dbReference>
<dbReference type="Pfam" id="PF01468">
    <property type="entry name" value="GA"/>
    <property type="match status" value="3"/>
</dbReference>
<feature type="compositionally biased region" description="Polar residues" evidence="3">
    <location>
        <begin position="1067"/>
        <end position="1076"/>
    </location>
</feature>
<feature type="region of interest" description="Disordered" evidence="3">
    <location>
        <begin position="955"/>
        <end position="989"/>
    </location>
</feature>
<dbReference type="SMART" id="SM00844">
    <property type="entry name" value="GA"/>
    <property type="match status" value="2"/>
</dbReference>
<feature type="compositionally biased region" description="Basic and acidic residues" evidence="3">
    <location>
        <begin position="1266"/>
        <end position="1279"/>
    </location>
</feature>
<feature type="compositionally biased region" description="Pro residues" evidence="3">
    <location>
        <begin position="1759"/>
        <end position="1771"/>
    </location>
</feature>
<dbReference type="InterPro" id="IPR009063">
    <property type="entry name" value="Ig/albumin-bd_sf"/>
</dbReference>
<keyword evidence="2" id="KW-0175">Coiled coil</keyword>
<evidence type="ECO:0000256" key="1">
    <source>
        <dbReference type="ARBA" id="ARBA00022729"/>
    </source>
</evidence>
<evidence type="ECO:0000256" key="2">
    <source>
        <dbReference type="SAM" id="Coils"/>
    </source>
</evidence>
<protein>
    <submittedName>
        <fullName evidence="6">GA module</fullName>
    </submittedName>
</protein>
<dbReference type="Pfam" id="PF07554">
    <property type="entry name" value="FIVAR"/>
    <property type="match status" value="5"/>
</dbReference>
<accession>A0A2K1SUQ0</accession>
<dbReference type="InterPro" id="IPR002988">
    <property type="entry name" value="GA_module"/>
</dbReference>
<dbReference type="SUPFAM" id="SSF46997">
    <property type="entry name" value="Bacterial immunoglobulin/albumin-binding domains"/>
    <property type="match status" value="1"/>
</dbReference>
<comment type="caution">
    <text evidence="6">The sequence shown here is derived from an EMBL/GenBank/DDBJ whole genome shotgun (WGS) entry which is preliminary data.</text>
</comment>
<evidence type="ECO:0000313" key="6">
    <source>
        <dbReference type="EMBL" id="PNS43238.1"/>
    </source>
</evidence>
<evidence type="ECO:0000256" key="4">
    <source>
        <dbReference type="SAM" id="Phobius"/>
    </source>
</evidence>
<dbReference type="InterPro" id="IPR044024">
    <property type="entry name" value="aRib"/>
</dbReference>
<reference evidence="6 7" key="1">
    <citation type="submission" date="2016-10" db="EMBL/GenBank/DDBJ databases">
        <authorList>
            <person name="Varghese N."/>
        </authorList>
    </citation>
    <scope>NUCLEOTIDE SEQUENCE [LARGE SCALE GENOMIC DNA]</scope>
    <source>
        <strain evidence="6 7">KA00225</strain>
    </source>
</reference>